<evidence type="ECO:0000313" key="3">
    <source>
        <dbReference type="Proteomes" id="UP000219669"/>
    </source>
</evidence>
<dbReference type="InterPro" id="IPR038717">
    <property type="entry name" value="Tc1-like_DDE_dom"/>
</dbReference>
<dbReference type="SUPFAM" id="SSF53098">
    <property type="entry name" value="Ribonuclease H-like"/>
    <property type="match status" value="1"/>
</dbReference>
<protein>
    <submittedName>
        <fullName evidence="2">DDE superfamily endonuclease</fullName>
    </submittedName>
</protein>
<dbReference type="Pfam" id="PF13358">
    <property type="entry name" value="DDE_3"/>
    <property type="match status" value="1"/>
</dbReference>
<feature type="domain" description="Tc1-like transposase DDE" evidence="1">
    <location>
        <begin position="3"/>
        <end position="93"/>
    </location>
</feature>
<sequence>LVAAQVGNKLIAPMIYQNTMTSAFFETWFEQCLLPILNKKSVIILDNARFHRMGILREMAHKWGHKILPLAPYSPELNPIERTWANIKRYMRAILPSGRHFTDTLVSYSYFN</sequence>
<dbReference type="GO" id="GO:0004519">
    <property type="term" value="F:endonuclease activity"/>
    <property type="evidence" value="ECO:0007669"/>
    <property type="project" value="UniProtKB-KW"/>
</dbReference>
<evidence type="ECO:0000259" key="1">
    <source>
        <dbReference type="Pfam" id="PF13358"/>
    </source>
</evidence>
<dbReference type="PANTHER" id="PTHR46564">
    <property type="entry name" value="TRANSPOSASE"/>
    <property type="match status" value="1"/>
</dbReference>
<dbReference type="InterPro" id="IPR036397">
    <property type="entry name" value="RNaseH_sf"/>
</dbReference>
<dbReference type="GO" id="GO:0003676">
    <property type="term" value="F:nucleic acid binding"/>
    <property type="evidence" value="ECO:0007669"/>
    <property type="project" value="InterPro"/>
</dbReference>
<keyword evidence="2" id="KW-0378">Hydrolase</keyword>
<accession>A0A286EAH6</accession>
<dbReference type="PANTHER" id="PTHR46564:SF1">
    <property type="entry name" value="TRANSPOSASE"/>
    <property type="match status" value="1"/>
</dbReference>
<name>A0A286EAH6_9NEIS</name>
<dbReference type="Gene3D" id="3.30.420.10">
    <property type="entry name" value="Ribonuclease H-like superfamily/Ribonuclease H"/>
    <property type="match status" value="1"/>
</dbReference>
<dbReference type="EMBL" id="OCNF01000007">
    <property type="protein sequence ID" value="SOD67876.1"/>
    <property type="molecule type" value="Genomic_DNA"/>
</dbReference>
<keyword evidence="3" id="KW-1185">Reference proteome</keyword>
<organism evidence="2 3">
    <name type="scientific">Alysiella filiformis DSM 16848</name>
    <dbReference type="NCBI Taxonomy" id="1120981"/>
    <lineage>
        <taxon>Bacteria</taxon>
        <taxon>Pseudomonadati</taxon>
        <taxon>Pseudomonadota</taxon>
        <taxon>Betaproteobacteria</taxon>
        <taxon>Neisseriales</taxon>
        <taxon>Neisseriaceae</taxon>
        <taxon>Alysiella</taxon>
    </lineage>
</organism>
<dbReference type="Proteomes" id="UP000219669">
    <property type="component" value="Unassembled WGS sequence"/>
</dbReference>
<keyword evidence="2" id="KW-0255">Endonuclease</keyword>
<reference evidence="2 3" key="1">
    <citation type="submission" date="2017-09" db="EMBL/GenBank/DDBJ databases">
        <authorList>
            <person name="Ehlers B."/>
            <person name="Leendertz F.H."/>
        </authorList>
    </citation>
    <scope>NUCLEOTIDE SEQUENCE [LARGE SCALE GENOMIC DNA]</scope>
    <source>
        <strain evidence="2 3">DSM 16848</strain>
    </source>
</reference>
<keyword evidence="2" id="KW-0540">Nuclease</keyword>
<dbReference type="OrthoDB" id="9772604at2"/>
<evidence type="ECO:0000313" key="2">
    <source>
        <dbReference type="EMBL" id="SOD67876.1"/>
    </source>
</evidence>
<proteinExistence type="predicted"/>
<gene>
    <name evidence="2" type="ORF">SAMN02746062_01029</name>
</gene>
<feature type="non-terminal residue" evidence="2">
    <location>
        <position position="1"/>
    </location>
</feature>
<dbReference type="InterPro" id="IPR012337">
    <property type="entry name" value="RNaseH-like_sf"/>
</dbReference>
<dbReference type="AlphaFoldDB" id="A0A286EAH6"/>